<gene>
    <name evidence="7" type="ORF">ACFOGJ_19655</name>
</gene>
<dbReference type="SUPFAM" id="SSF52540">
    <property type="entry name" value="P-loop containing nucleoside triphosphate hydrolases"/>
    <property type="match status" value="1"/>
</dbReference>
<dbReference type="EMBL" id="JBHRTR010000032">
    <property type="protein sequence ID" value="MFC3229473.1"/>
    <property type="molecule type" value="Genomic_DNA"/>
</dbReference>
<keyword evidence="4 7" id="KW-0067">ATP-binding</keyword>
<dbReference type="GO" id="GO:0005524">
    <property type="term" value="F:ATP binding"/>
    <property type="evidence" value="ECO:0007669"/>
    <property type="project" value="UniProtKB-KW"/>
</dbReference>
<keyword evidence="5" id="KW-0029">Amino-acid transport</keyword>
<dbReference type="PANTHER" id="PTHR43820:SF4">
    <property type="entry name" value="HIGH-AFFINITY BRANCHED-CHAIN AMINO ACID TRANSPORT ATP-BINDING PROTEIN LIVF"/>
    <property type="match status" value="1"/>
</dbReference>
<dbReference type="PANTHER" id="PTHR43820">
    <property type="entry name" value="HIGH-AFFINITY BRANCHED-CHAIN AMINO ACID TRANSPORT ATP-BINDING PROTEIN LIVF"/>
    <property type="match status" value="1"/>
</dbReference>
<evidence type="ECO:0000256" key="5">
    <source>
        <dbReference type="ARBA" id="ARBA00022970"/>
    </source>
</evidence>
<accession>A0ABV7L4C3</accession>
<evidence type="ECO:0000313" key="7">
    <source>
        <dbReference type="EMBL" id="MFC3229473.1"/>
    </source>
</evidence>
<dbReference type="PROSITE" id="PS00211">
    <property type="entry name" value="ABC_TRANSPORTER_1"/>
    <property type="match status" value="1"/>
</dbReference>
<dbReference type="InterPro" id="IPR027417">
    <property type="entry name" value="P-loop_NTPase"/>
</dbReference>
<sequence>MLKIDNITVRYGQLTAVRGVSIDVAEGESVCIVGPNGAGKTTTLLTLSGVLSPAEGKVQYQGGDITGVNPEKIARMGISHVPEGRHVFALLTVEENLKIGTAMRQDRSGVEADIDLVLEYFPRLKERIKQPAGKLSGGEQQMLVIGRALLTRPKLITVDEPSLGLAPKIVDHVYDILDRLRKEEGMTLLIVEQSTKRALENADRLYVLRSGSVQLEGRTADLSAEDVERAYFGFDDHAA</sequence>
<dbReference type="InterPro" id="IPR003439">
    <property type="entry name" value="ABC_transporter-like_ATP-bd"/>
</dbReference>
<dbReference type="CDD" id="cd03224">
    <property type="entry name" value="ABC_TM1139_LivF_branched"/>
    <property type="match status" value="1"/>
</dbReference>
<evidence type="ECO:0000256" key="4">
    <source>
        <dbReference type="ARBA" id="ARBA00022840"/>
    </source>
</evidence>
<dbReference type="Gene3D" id="3.40.50.300">
    <property type="entry name" value="P-loop containing nucleotide triphosphate hydrolases"/>
    <property type="match status" value="1"/>
</dbReference>
<evidence type="ECO:0000256" key="3">
    <source>
        <dbReference type="ARBA" id="ARBA00022741"/>
    </source>
</evidence>
<organism evidence="7 8">
    <name type="scientific">Marinibaculum pumilum</name>
    <dbReference type="NCBI Taxonomy" id="1766165"/>
    <lineage>
        <taxon>Bacteria</taxon>
        <taxon>Pseudomonadati</taxon>
        <taxon>Pseudomonadota</taxon>
        <taxon>Alphaproteobacteria</taxon>
        <taxon>Rhodospirillales</taxon>
        <taxon>Rhodospirillaceae</taxon>
        <taxon>Marinibaculum</taxon>
    </lineage>
</organism>
<dbReference type="Pfam" id="PF00005">
    <property type="entry name" value="ABC_tran"/>
    <property type="match status" value="1"/>
</dbReference>
<dbReference type="PROSITE" id="PS50893">
    <property type="entry name" value="ABC_TRANSPORTER_2"/>
    <property type="match status" value="1"/>
</dbReference>
<dbReference type="RefSeq" id="WP_379903718.1">
    <property type="nucleotide sequence ID" value="NZ_JBHRTR010000032.1"/>
</dbReference>
<feature type="domain" description="ABC transporter" evidence="6">
    <location>
        <begin position="2"/>
        <end position="235"/>
    </location>
</feature>
<keyword evidence="8" id="KW-1185">Reference proteome</keyword>
<comment type="similarity">
    <text evidence="1">Belongs to the ABC transporter superfamily.</text>
</comment>
<evidence type="ECO:0000256" key="2">
    <source>
        <dbReference type="ARBA" id="ARBA00022448"/>
    </source>
</evidence>
<dbReference type="InterPro" id="IPR003593">
    <property type="entry name" value="AAA+_ATPase"/>
</dbReference>
<evidence type="ECO:0000259" key="6">
    <source>
        <dbReference type="PROSITE" id="PS50893"/>
    </source>
</evidence>
<evidence type="ECO:0000313" key="8">
    <source>
        <dbReference type="Proteomes" id="UP001595528"/>
    </source>
</evidence>
<keyword evidence="2" id="KW-0813">Transport</keyword>
<name>A0ABV7L4C3_9PROT</name>
<evidence type="ECO:0000256" key="1">
    <source>
        <dbReference type="ARBA" id="ARBA00005417"/>
    </source>
</evidence>
<dbReference type="InterPro" id="IPR017871">
    <property type="entry name" value="ABC_transporter-like_CS"/>
</dbReference>
<comment type="caution">
    <text evidence="7">The sequence shown here is derived from an EMBL/GenBank/DDBJ whole genome shotgun (WGS) entry which is preliminary data.</text>
</comment>
<proteinExistence type="inferred from homology"/>
<dbReference type="Proteomes" id="UP001595528">
    <property type="component" value="Unassembled WGS sequence"/>
</dbReference>
<dbReference type="InterPro" id="IPR052156">
    <property type="entry name" value="BCAA_Transport_ATP-bd_LivF"/>
</dbReference>
<reference evidence="8" key="1">
    <citation type="journal article" date="2019" name="Int. J. Syst. Evol. Microbiol.">
        <title>The Global Catalogue of Microorganisms (GCM) 10K type strain sequencing project: providing services to taxonomists for standard genome sequencing and annotation.</title>
        <authorList>
            <consortium name="The Broad Institute Genomics Platform"/>
            <consortium name="The Broad Institute Genome Sequencing Center for Infectious Disease"/>
            <person name="Wu L."/>
            <person name="Ma J."/>
        </authorList>
    </citation>
    <scope>NUCLEOTIDE SEQUENCE [LARGE SCALE GENOMIC DNA]</scope>
    <source>
        <strain evidence="8">KCTC 42964</strain>
    </source>
</reference>
<keyword evidence="3" id="KW-0547">Nucleotide-binding</keyword>
<dbReference type="SMART" id="SM00382">
    <property type="entry name" value="AAA"/>
    <property type="match status" value="1"/>
</dbReference>
<protein>
    <submittedName>
        <fullName evidence="7">ABC transporter ATP-binding protein</fullName>
    </submittedName>
</protein>